<keyword evidence="10" id="KW-1185">Reference proteome</keyword>
<dbReference type="SMART" id="SM00973">
    <property type="entry name" value="Sec63"/>
    <property type="match status" value="1"/>
</dbReference>
<dbReference type="GO" id="GO:0006620">
    <property type="term" value="P:post-translational protein targeting to endoplasmic reticulum membrane"/>
    <property type="evidence" value="ECO:0007669"/>
    <property type="project" value="TreeGrafter"/>
</dbReference>
<keyword evidence="3" id="KW-0812">Transmembrane</keyword>
<evidence type="ECO:0000256" key="6">
    <source>
        <dbReference type="ARBA" id="ARBA00023136"/>
    </source>
</evidence>
<evidence type="ECO:0000256" key="8">
    <source>
        <dbReference type="SAM" id="SignalP"/>
    </source>
</evidence>
<dbReference type="GO" id="GO:0003723">
    <property type="term" value="F:RNA binding"/>
    <property type="evidence" value="ECO:0007669"/>
    <property type="project" value="TreeGrafter"/>
</dbReference>
<dbReference type="GO" id="GO:0006614">
    <property type="term" value="P:SRP-dependent cotranslational protein targeting to membrane"/>
    <property type="evidence" value="ECO:0007669"/>
    <property type="project" value="TreeGrafter"/>
</dbReference>
<keyword evidence="4" id="KW-0256">Endoplasmic reticulum</keyword>
<evidence type="ECO:0000313" key="10">
    <source>
        <dbReference type="Proteomes" id="UP000050761"/>
    </source>
</evidence>
<keyword evidence="7" id="KW-0143">Chaperone</keyword>
<evidence type="ECO:0000256" key="4">
    <source>
        <dbReference type="ARBA" id="ARBA00022824"/>
    </source>
</evidence>
<dbReference type="Proteomes" id="UP000050761">
    <property type="component" value="Unassembled WGS sequence"/>
</dbReference>
<dbReference type="PANTHER" id="PTHR24075">
    <property type="entry name" value="SEC63 DOMAIN-CONTAINING"/>
    <property type="match status" value="1"/>
</dbReference>
<keyword evidence="8" id="KW-0732">Signal</keyword>
<name>A0A183GJJ7_HELPZ</name>
<dbReference type="SUPFAM" id="SSF81296">
    <property type="entry name" value="E set domains"/>
    <property type="match status" value="1"/>
</dbReference>
<accession>A0A183GJJ7</accession>
<protein>
    <submittedName>
        <fullName evidence="11">SEC63 domain-containing protein</fullName>
    </submittedName>
</protein>
<feature type="signal peptide" evidence="8">
    <location>
        <begin position="1"/>
        <end position="17"/>
    </location>
</feature>
<dbReference type="InterPro" id="IPR014756">
    <property type="entry name" value="Ig_E-set"/>
</dbReference>
<keyword evidence="5" id="KW-1133">Transmembrane helix</keyword>
<reference evidence="11" key="1">
    <citation type="submission" date="2019-09" db="UniProtKB">
        <authorList>
            <consortium name="WormBaseParasite"/>
        </authorList>
    </citation>
    <scope>IDENTIFICATION</scope>
</reference>
<dbReference type="GO" id="GO:0031207">
    <property type="term" value="C:Sec62/Sec63 complex"/>
    <property type="evidence" value="ECO:0007669"/>
    <property type="project" value="TreeGrafter"/>
</dbReference>
<evidence type="ECO:0000256" key="7">
    <source>
        <dbReference type="ARBA" id="ARBA00023186"/>
    </source>
</evidence>
<keyword evidence="6" id="KW-0472">Membrane</keyword>
<proteinExistence type="predicted"/>
<evidence type="ECO:0000259" key="9">
    <source>
        <dbReference type="SMART" id="SM00973"/>
    </source>
</evidence>
<dbReference type="Gene3D" id="1.10.3380.10">
    <property type="entry name" value="Sec63 N-terminal domain-like domain"/>
    <property type="match status" value="1"/>
</dbReference>
<dbReference type="WBParaSite" id="HPBE_0002285101-mRNA-1">
    <property type="protein sequence ID" value="HPBE_0002285101-mRNA-1"/>
    <property type="gene ID" value="HPBE_0002285101"/>
</dbReference>
<dbReference type="PANTHER" id="PTHR24075:SF0">
    <property type="entry name" value="TRANSLOCATION PROTEIN SEC63 HOMOLOG"/>
    <property type="match status" value="1"/>
</dbReference>
<evidence type="ECO:0000256" key="1">
    <source>
        <dbReference type="ARBA" id="ARBA00004141"/>
    </source>
</evidence>
<dbReference type="GO" id="GO:0008320">
    <property type="term" value="F:protein transmembrane transporter activity"/>
    <property type="evidence" value="ECO:0007669"/>
    <property type="project" value="TreeGrafter"/>
</dbReference>
<evidence type="ECO:0000313" key="11">
    <source>
        <dbReference type="WBParaSite" id="HPBE_0002285101-mRNA-1"/>
    </source>
</evidence>
<comment type="subcellular location">
    <subcellularLocation>
        <location evidence="2">Endoplasmic reticulum</location>
    </subcellularLocation>
    <subcellularLocation>
        <location evidence="1">Membrane</location>
        <topology evidence="1">Multi-pass membrane protein</topology>
    </subcellularLocation>
</comment>
<feature type="chain" id="PRO_5008149848" evidence="8">
    <location>
        <begin position="18"/>
        <end position="335"/>
    </location>
</feature>
<dbReference type="Gene3D" id="2.60.40.150">
    <property type="entry name" value="C2 domain"/>
    <property type="match status" value="1"/>
</dbReference>
<dbReference type="Pfam" id="PF02889">
    <property type="entry name" value="Sec63"/>
    <property type="match status" value="1"/>
</dbReference>
<dbReference type="InterPro" id="IPR035892">
    <property type="entry name" value="C2_domain_sf"/>
</dbReference>
<sequence length="335" mass="38915">LARHYSVLGMLMLLGGAFEFWKQYNKEIIERETDDSLPNLGENKKERPLSLPYSLKARILIHSYLTRIPLDNEGLECDQRYVLARVLRLIEEMISISQQLSFYTQTKVPIETLDNLLRLQPMFVQALWPKNSPLLQLPHITDHNLPYLRKGRVFSCGDLAAMDGEKRRNVLKSLSDEEYRNVLVVLSSMPRLSIQTAVVVEGEDDDHEITAGCVVTIKVTLTRTSLLDPIVSKPKLQVDFDAKSHKTHLVHCPYFPSEKYEWWWLVMTMWDKKQRRLVCPTVACKTLVDEQTVEMRFSAPPVKGTYNFQLSVRSDSYMDCDYNKDIKVRFFVIQQ</sequence>
<dbReference type="Gene3D" id="1.10.150.20">
    <property type="entry name" value="5' to 3' exonuclease, C-terminal subdomain"/>
    <property type="match status" value="1"/>
</dbReference>
<evidence type="ECO:0000256" key="3">
    <source>
        <dbReference type="ARBA" id="ARBA00022692"/>
    </source>
</evidence>
<dbReference type="SUPFAM" id="SSF158702">
    <property type="entry name" value="Sec63 N-terminal domain-like"/>
    <property type="match status" value="1"/>
</dbReference>
<feature type="domain" description="SEC63" evidence="9">
    <location>
        <begin position="1"/>
        <end position="328"/>
    </location>
</feature>
<dbReference type="InterPro" id="IPR004179">
    <property type="entry name" value="Sec63-dom"/>
</dbReference>
<dbReference type="AlphaFoldDB" id="A0A183GJJ7"/>
<evidence type="ECO:0000256" key="5">
    <source>
        <dbReference type="ARBA" id="ARBA00022989"/>
    </source>
</evidence>
<evidence type="ECO:0000256" key="2">
    <source>
        <dbReference type="ARBA" id="ARBA00004240"/>
    </source>
</evidence>
<organism evidence="10 11">
    <name type="scientific">Heligmosomoides polygyrus</name>
    <name type="common">Parasitic roundworm</name>
    <dbReference type="NCBI Taxonomy" id="6339"/>
    <lineage>
        <taxon>Eukaryota</taxon>
        <taxon>Metazoa</taxon>
        <taxon>Ecdysozoa</taxon>
        <taxon>Nematoda</taxon>
        <taxon>Chromadorea</taxon>
        <taxon>Rhabditida</taxon>
        <taxon>Rhabditina</taxon>
        <taxon>Rhabditomorpha</taxon>
        <taxon>Strongyloidea</taxon>
        <taxon>Heligmosomidae</taxon>
        <taxon>Heligmosomoides</taxon>
    </lineage>
</organism>